<dbReference type="SUPFAM" id="SSF57662">
    <property type="entry name" value="Ferredoxin thioredoxin reductase (FTR), catalytic beta chain"/>
    <property type="match status" value="1"/>
</dbReference>
<evidence type="ECO:0000256" key="9">
    <source>
        <dbReference type="ARBA" id="ARBA00023014"/>
    </source>
</evidence>
<keyword evidence="7" id="KW-0560">Oxidoreductase</keyword>
<dbReference type="PANTHER" id="PTHR35113">
    <property type="entry name" value="FERREDOXIN-THIOREDOXIN REDUCTASE CATALYTIC CHAIN, CHLOROPLASTIC"/>
    <property type="match status" value="1"/>
</dbReference>
<evidence type="ECO:0000256" key="1">
    <source>
        <dbReference type="ARBA" id="ARBA00001966"/>
    </source>
</evidence>
<dbReference type="InterPro" id="IPR036644">
    <property type="entry name" value="FTR_bsu_sf"/>
</dbReference>
<name>A0A1L9C6S5_9EURY</name>
<keyword evidence="6" id="KW-0479">Metal-binding</keyword>
<evidence type="ECO:0000256" key="10">
    <source>
        <dbReference type="ARBA" id="ARBA00023157"/>
    </source>
</evidence>
<comment type="similarity">
    <text evidence="3">Belongs to the ferredoxin thioredoxin reductase beta subunit family.</text>
</comment>
<evidence type="ECO:0000256" key="6">
    <source>
        <dbReference type="ARBA" id="ARBA00022723"/>
    </source>
</evidence>
<evidence type="ECO:0000256" key="7">
    <source>
        <dbReference type="ARBA" id="ARBA00023002"/>
    </source>
</evidence>
<evidence type="ECO:0000256" key="13">
    <source>
        <dbReference type="ARBA" id="ARBA00048150"/>
    </source>
</evidence>
<evidence type="ECO:0000256" key="8">
    <source>
        <dbReference type="ARBA" id="ARBA00023004"/>
    </source>
</evidence>
<dbReference type="InterPro" id="IPR004209">
    <property type="entry name" value="FTR_bsu"/>
</dbReference>
<dbReference type="Pfam" id="PF02943">
    <property type="entry name" value="FeThRed_B"/>
    <property type="match status" value="1"/>
</dbReference>
<reference evidence="15 19" key="4">
    <citation type="submission" date="2018-10" db="EMBL/GenBank/DDBJ databases">
        <title>Cultivation of a novel Methanohalophilus strain from Kebrit Deep of the Red Sea and a genomic comparison of members of the genus Methanohalophilus.</title>
        <authorList>
            <person name="Guan Y."/>
            <person name="Ngugi D.K."/>
            <person name="Stingl U."/>
        </authorList>
    </citation>
    <scope>NUCLEOTIDE SEQUENCE [LARGE SCALE GENOMIC DNA]</scope>
    <source>
        <strain evidence="15 19">DSM 7471</strain>
    </source>
</reference>
<comment type="function">
    <text evidence="2">Catalytic subunit of the ferredoxin-thioredoxin reductase (FTR), which catalyzes the two-electron reduction of thioredoxins by the electrons provided by reduced ferredoxin.</text>
</comment>
<dbReference type="AlphaFoldDB" id="A0A1L9C6S5"/>
<evidence type="ECO:0000256" key="5">
    <source>
        <dbReference type="ARBA" id="ARBA00022485"/>
    </source>
</evidence>
<reference evidence="18" key="3">
    <citation type="submission" date="2017-04" db="EMBL/GenBank/DDBJ databases">
        <authorList>
            <person name="Varghese N."/>
            <person name="Submissions S."/>
        </authorList>
    </citation>
    <scope>NUCLEOTIDE SEQUENCE [LARGE SCALE GENOMIC DNA]</scope>
    <source>
        <strain evidence="18">FDF-1</strain>
    </source>
</reference>
<sequence length="106" mass="12163">MVSQEDKVKTKNWVTKYAQKKGYKLNPDPEMLDLVIEGLANNKIKYGKGYCPCRIPSGDEKEDRKIICPCVYHEDEIAADGSCHCDLFFQNEDNGKKEEQQNDSED</sequence>
<dbReference type="STRING" id="523843.SAMN06264941_0011"/>
<comment type="catalytic activity">
    <reaction evidence="13">
        <text>[thioredoxin]-disulfide + 2 reduced [2Fe-2S]-[ferredoxin] + 2 H(+) = [thioredoxin]-dithiol + 2 oxidized [2Fe-2S]-[ferredoxin]</text>
        <dbReference type="Rhea" id="RHEA:42336"/>
        <dbReference type="Rhea" id="RHEA-COMP:10000"/>
        <dbReference type="Rhea" id="RHEA-COMP:10001"/>
        <dbReference type="Rhea" id="RHEA-COMP:10698"/>
        <dbReference type="Rhea" id="RHEA-COMP:10700"/>
        <dbReference type="ChEBI" id="CHEBI:15378"/>
        <dbReference type="ChEBI" id="CHEBI:29950"/>
        <dbReference type="ChEBI" id="CHEBI:33737"/>
        <dbReference type="ChEBI" id="CHEBI:33738"/>
        <dbReference type="ChEBI" id="CHEBI:50058"/>
        <dbReference type="EC" id="1.8.7.2"/>
    </reaction>
</comment>
<evidence type="ECO:0000256" key="4">
    <source>
        <dbReference type="ARBA" id="ARBA00012358"/>
    </source>
</evidence>
<keyword evidence="10" id="KW-1015">Disulfide bond</keyword>
<organism evidence="14 17">
    <name type="scientific">Methanohalophilus portucalensis FDF-1</name>
    <dbReference type="NCBI Taxonomy" id="523843"/>
    <lineage>
        <taxon>Archaea</taxon>
        <taxon>Methanobacteriati</taxon>
        <taxon>Methanobacteriota</taxon>
        <taxon>Stenosarchaea group</taxon>
        <taxon>Methanomicrobia</taxon>
        <taxon>Methanosarcinales</taxon>
        <taxon>Methanosarcinaceae</taxon>
        <taxon>Methanohalophilus</taxon>
    </lineage>
</organism>
<dbReference type="EMBL" id="JWTK01000001">
    <property type="protein sequence ID" value="OJH50222.1"/>
    <property type="molecule type" value="Genomic_DNA"/>
</dbReference>
<evidence type="ECO:0000313" key="18">
    <source>
        <dbReference type="Proteomes" id="UP000193969"/>
    </source>
</evidence>
<dbReference type="EMBL" id="FXBN01000001">
    <property type="protein sequence ID" value="SMH27665.1"/>
    <property type="molecule type" value="Genomic_DNA"/>
</dbReference>
<evidence type="ECO:0000256" key="2">
    <source>
        <dbReference type="ARBA" id="ARBA00003945"/>
    </source>
</evidence>
<dbReference type="GO" id="GO:0016730">
    <property type="term" value="F:oxidoreductase activity, acting on iron-sulfur proteins as donors"/>
    <property type="evidence" value="ECO:0007669"/>
    <property type="project" value="InterPro"/>
</dbReference>
<protein>
    <recommendedName>
        <fullName evidence="4">ferredoxin:thioredoxin reductase</fullName>
        <ecNumber evidence="4">1.8.7.2</ecNumber>
    </recommendedName>
    <alternativeName>
        <fullName evidence="12">Ferredoxin-thioredoxin reductase subunit B</fullName>
    </alternativeName>
</protein>
<keyword evidence="8" id="KW-0408">Iron</keyword>
<dbReference type="RefSeq" id="WP_072357727.1">
    <property type="nucleotide sequence ID" value="NZ_FXBN01000001.1"/>
</dbReference>
<accession>A0A1L9C6S5</accession>
<dbReference type="Gene3D" id="3.90.460.10">
    <property type="entry name" value="Ferredoxin thioredoxin reductase catalytic beta subunit"/>
    <property type="match status" value="1"/>
</dbReference>
<dbReference type="PANTHER" id="PTHR35113:SF1">
    <property type="entry name" value="FERREDOXIN-THIOREDOXIN REDUCTASE CATALYTIC CHAIN, CHLOROPLASTIC"/>
    <property type="match status" value="1"/>
</dbReference>
<evidence type="ECO:0000313" key="15">
    <source>
        <dbReference type="EMBL" id="RNI11327.1"/>
    </source>
</evidence>
<evidence type="ECO:0000256" key="12">
    <source>
        <dbReference type="ARBA" id="ARBA00030295"/>
    </source>
</evidence>
<evidence type="ECO:0000313" key="14">
    <source>
        <dbReference type="EMBL" id="OJH50222.1"/>
    </source>
</evidence>
<evidence type="ECO:0000256" key="11">
    <source>
        <dbReference type="ARBA" id="ARBA00026011"/>
    </source>
</evidence>
<reference evidence="14 17" key="1">
    <citation type="submission" date="2014-12" db="EMBL/GenBank/DDBJ databases">
        <title>The genome sequence of Methanohalophilus portucalensis strain FDF1.</title>
        <authorList>
            <person name="Lai M.-C."/>
            <person name="Lai S.-J."/>
        </authorList>
    </citation>
    <scope>NUCLEOTIDE SEQUENCE [LARGE SCALE GENOMIC DNA]</scope>
    <source>
        <strain evidence="14 17">FDF-1</strain>
    </source>
</reference>
<dbReference type="OrthoDB" id="45654at2157"/>
<gene>
    <name evidence="15" type="ORF">EFE41_07190</name>
    <name evidence="14" type="ORF">MPF_0010</name>
    <name evidence="16" type="ORF">SAMN06264941_0011</name>
</gene>
<dbReference type="Proteomes" id="UP000278252">
    <property type="component" value="Unassembled WGS sequence"/>
</dbReference>
<dbReference type="Proteomes" id="UP000185713">
    <property type="component" value="Unassembled WGS sequence"/>
</dbReference>
<evidence type="ECO:0000313" key="19">
    <source>
        <dbReference type="Proteomes" id="UP000278252"/>
    </source>
</evidence>
<dbReference type="GO" id="GO:0046872">
    <property type="term" value="F:metal ion binding"/>
    <property type="evidence" value="ECO:0007669"/>
    <property type="project" value="UniProtKB-KW"/>
</dbReference>
<dbReference type="Proteomes" id="UP000193969">
    <property type="component" value="Unassembled WGS sequence"/>
</dbReference>
<evidence type="ECO:0000313" key="17">
    <source>
        <dbReference type="Proteomes" id="UP000185713"/>
    </source>
</evidence>
<keyword evidence="9" id="KW-0411">Iron-sulfur</keyword>
<dbReference type="EMBL" id="RJJH01000011">
    <property type="protein sequence ID" value="RNI11327.1"/>
    <property type="molecule type" value="Genomic_DNA"/>
</dbReference>
<evidence type="ECO:0000256" key="3">
    <source>
        <dbReference type="ARBA" id="ARBA00007941"/>
    </source>
</evidence>
<evidence type="ECO:0000313" key="16">
    <source>
        <dbReference type="EMBL" id="SMH27665.1"/>
    </source>
</evidence>
<keyword evidence="5" id="KW-0004">4Fe-4S</keyword>
<comment type="cofactor">
    <cofactor evidence="1">
        <name>[4Fe-4S] cluster</name>
        <dbReference type="ChEBI" id="CHEBI:49883"/>
    </cofactor>
</comment>
<reference evidence="16" key="2">
    <citation type="submission" date="2017-04" db="EMBL/GenBank/DDBJ databases">
        <authorList>
            <person name="Afonso C.L."/>
            <person name="Miller P.J."/>
            <person name="Scott M.A."/>
            <person name="Spackman E."/>
            <person name="Goraichik I."/>
            <person name="Dimitrov K.M."/>
            <person name="Suarez D.L."/>
            <person name="Swayne D.E."/>
        </authorList>
    </citation>
    <scope>NUCLEOTIDE SEQUENCE [LARGE SCALE GENOMIC DNA]</scope>
    <source>
        <strain evidence="16">FDF-1</strain>
    </source>
</reference>
<dbReference type="GO" id="GO:0051539">
    <property type="term" value="F:4 iron, 4 sulfur cluster binding"/>
    <property type="evidence" value="ECO:0007669"/>
    <property type="project" value="UniProtKB-KW"/>
</dbReference>
<dbReference type="EC" id="1.8.7.2" evidence="4"/>
<comment type="subunit">
    <text evidence="11">Heterodimer of subunit A (variable subunit) and subunit B (catalytic subunit). Heterodimeric FTR forms a complex with ferredoxin and thioredoxin.</text>
</comment>
<keyword evidence="18" id="KW-1185">Reference proteome</keyword>
<proteinExistence type="inferred from homology"/>